<feature type="compositionally biased region" description="Low complexity" evidence="1">
    <location>
        <begin position="113"/>
        <end position="135"/>
    </location>
</feature>
<reference evidence="3" key="1">
    <citation type="submission" date="2016-10" db="EMBL/GenBank/DDBJ databases">
        <authorList>
            <person name="Varghese N."/>
        </authorList>
    </citation>
    <scope>NUCLEOTIDE SEQUENCE [LARGE SCALE GENOMIC DNA]</scope>
    <source>
        <strain evidence="3">DSM 45096 / BCRC 16803 / CGMCC 4.1857 / CIP 109030 / JCM 12277 / KCTC 19219 / NBRC 100920 / 33214</strain>
    </source>
</reference>
<dbReference type="Proteomes" id="UP000183015">
    <property type="component" value="Unassembled WGS sequence"/>
</dbReference>
<feature type="region of interest" description="Disordered" evidence="1">
    <location>
        <begin position="89"/>
        <end position="135"/>
    </location>
</feature>
<evidence type="ECO:0000256" key="1">
    <source>
        <dbReference type="SAM" id="MobiDB-lite"/>
    </source>
</evidence>
<sequence>MGANWRPIPDDVRGHARRLTEELRGIKDRSGLSLTQIGARTHYSKASWERWFNGKRLITEQALESLAITVDESARLLKPLLELALSEEGAPADPAAPPTPSTAPAPATPAPATPAEVAPTRPASADDASPAPAAALQAGGWRRHLRTAAIAACSALVGGAVGAYLAAPSSSPTTQALGTHAPTPVVSPPPCAGVGCDGKDPQSTGCVKDERVLTTDHVGTIVIYLHYSPRCHAAWGGLTNAGPGDKATVFTTTGDQQTALVHWGYDNYSMMVDASDPSIGLKVCGTPAKKPNEGVCTLELSVPAGS</sequence>
<dbReference type="EMBL" id="FOAZ01000027">
    <property type="protein sequence ID" value="SEM42601.1"/>
    <property type="molecule type" value="Genomic_DNA"/>
</dbReference>
<keyword evidence="3" id="KW-1185">Reference proteome</keyword>
<gene>
    <name evidence="2" type="ORF">SAMN05414137_12778</name>
</gene>
<dbReference type="InterPro" id="IPR021224">
    <property type="entry name" value="DUF2690"/>
</dbReference>
<evidence type="ECO:0000313" key="2">
    <source>
        <dbReference type="EMBL" id="SEM42601.1"/>
    </source>
</evidence>
<dbReference type="SUPFAM" id="SSF47413">
    <property type="entry name" value="lambda repressor-like DNA-binding domains"/>
    <property type="match status" value="1"/>
</dbReference>
<feature type="compositionally biased region" description="Pro residues" evidence="1">
    <location>
        <begin position="94"/>
        <end position="112"/>
    </location>
</feature>
<dbReference type="GO" id="GO:0003677">
    <property type="term" value="F:DNA binding"/>
    <property type="evidence" value="ECO:0007669"/>
    <property type="project" value="InterPro"/>
</dbReference>
<protein>
    <submittedName>
        <fullName evidence="2">Helix-turn-helix domain-containing protein</fullName>
    </submittedName>
</protein>
<organism evidence="2 3">
    <name type="scientific">Streptacidiphilus jiangxiensis</name>
    <dbReference type="NCBI Taxonomy" id="235985"/>
    <lineage>
        <taxon>Bacteria</taxon>
        <taxon>Bacillati</taxon>
        <taxon>Actinomycetota</taxon>
        <taxon>Actinomycetes</taxon>
        <taxon>Kitasatosporales</taxon>
        <taxon>Streptomycetaceae</taxon>
        <taxon>Streptacidiphilus</taxon>
    </lineage>
</organism>
<dbReference type="InterPro" id="IPR001387">
    <property type="entry name" value="Cro/C1-type_HTH"/>
</dbReference>
<evidence type="ECO:0000313" key="3">
    <source>
        <dbReference type="Proteomes" id="UP000183015"/>
    </source>
</evidence>
<dbReference type="AlphaFoldDB" id="A0A1H7Y9M6"/>
<dbReference type="InterPro" id="IPR010982">
    <property type="entry name" value="Lambda_DNA-bd_dom_sf"/>
</dbReference>
<proteinExistence type="predicted"/>
<name>A0A1H7Y9M6_STRJI</name>
<dbReference type="CDD" id="cd00093">
    <property type="entry name" value="HTH_XRE"/>
    <property type="match status" value="1"/>
</dbReference>
<dbReference type="Pfam" id="PF13560">
    <property type="entry name" value="HTH_31"/>
    <property type="match status" value="1"/>
</dbReference>
<dbReference type="eggNOG" id="ENOG5033XVA">
    <property type="taxonomic scope" value="Bacteria"/>
</dbReference>
<accession>A0A1H7Y9M6</accession>
<dbReference type="Pfam" id="PF10901">
    <property type="entry name" value="DUF2690"/>
    <property type="match status" value="1"/>
</dbReference>
<dbReference type="RefSeq" id="WP_161791330.1">
    <property type="nucleotide sequence ID" value="NZ_BBPN01000039.1"/>
</dbReference>